<dbReference type="GO" id="GO:0016857">
    <property type="term" value="F:racemase and epimerase activity, acting on carbohydrates and derivatives"/>
    <property type="evidence" value="ECO:0007669"/>
    <property type="project" value="InterPro"/>
</dbReference>
<keyword evidence="2" id="KW-0413">Isomerase</keyword>
<comment type="caution">
    <text evidence="3">The sequence shown here is derived from an EMBL/GenBank/DDBJ whole genome shotgun (WGS) entry which is preliminary data.</text>
</comment>
<dbReference type="SUPFAM" id="SSF51366">
    <property type="entry name" value="Ribulose-phoshate binding barrel"/>
    <property type="match status" value="1"/>
</dbReference>
<reference evidence="3 4" key="1">
    <citation type="journal article" date="2016" name="Nat. Commun.">
        <title>Thousands of microbial genomes shed light on interconnected biogeochemical processes in an aquifer system.</title>
        <authorList>
            <person name="Anantharaman K."/>
            <person name="Brown C.T."/>
            <person name="Hug L.A."/>
            <person name="Sharon I."/>
            <person name="Castelle C.J."/>
            <person name="Probst A.J."/>
            <person name="Thomas B.C."/>
            <person name="Singh A."/>
            <person name="Wilkins M.J."/>
            <person name="Karaoz U."/>
            <person name="Brodie E.L."/>
            <person name="Williams K.H."/>
            <person name="Hubbard S.S."/>
            <person name="Banfield J.F."/>
        </authorList>
    </citation>
    <scope>NUCLEOTIDE SEQUENCE [LARGE SCALE GENOMIC DNA]</scope>
</reference>
<dbReference type="PANTHER" id="PTHR11749">
    <property type="entry name" value="RIBULOSE-5-PHOSPHATE-3-EPIMERASE"/>
    <property type="match status" value="1"/>
</dbReference>
<evidence type="ECO:0000256" key="1">
    <source>
        <dbReference type="ARBA" id="ARBA00022723"/>
    </source>
</evidence>
<evidence type="ECO:0008006" key="5">
    <source>
        <dbReference type="Google" id="ProtNLM"/>
    </source>
</evidence>
<keyword evidence="1" id="KW-0479">Metal-binding</keyword>
<protein>
    <recommendedName>
        <fullName evidence="5">Ribulose-phosphate 3-epimerase</fullName>
    </recommendedName>
</protein>
<dbReference type="EMBL" id="MEXH01000033">
    <property type="protein sequence ID" value="OGC91626.1"/>
    <property type="molecule type" value="Genomic_DNA"/>
</dbReference>
<evidence type="ECO:0000256" key="2">
    <source>
        <dbReference type="ARBA" id="ARBA00023235"/>
    </source>
</evidence>
<dbReference type="Proteomes" id="UP000178176">
    <property type="component" value="Unassembled WGS sequence"/>
</dbReference>
<dbReference type="Gene3D" id="3.20.20.70">
    <property type="entry name" value="Aldolase class I"/>
    <property type="match status" value="1"/>
</dbReference>
<dbReference type="InterPro" id="IPR013785">
    <property type="entry name" value="Aldolase_TIM"/>
</dbReference>
<dbReference type="InterPro" id="IPR000056">
    <property type="entry name" value="Ribul_P_3_epim-like"/>
</dbReference>
<dbReference type="GO" id="GO:0046872">
    <property type="term" value="F:metal ion binding"/>
    <property type="evidence" value="ECO:0007669"/>
    <property type="project" value="UniProtKB-KW"/>
</dbReference>
<dbReference type="Pfam" id="PF00834">
    <property type="entry name" value="Ribul_P_3_epim"/>
    <property type="match status" value="1"/>
</dbReference>
<organism evidence="3 4">
    <name type="scientific">Candidatus Amesbacteria bacterium RIFCSPHIGHO2_01_FULL_48_32b</name>
    <dbReference type="NCBI Taxonomy" id="1797253"/>
    <lineage>
        <taxon>Bacteria</taxon>
        <taxon>Candidatus Amesiibacteriota</taxon>
    </lineage>
</organism>
<proteinExistence type="predicted"/>
<evidence type="ECO:0000313" key="4">
    <source>
        <dbReference type="Proteomes" id="UP000178176"/>
    </source>
</evidence>
<dbReference type="InterPro" id="IPR011060">
    <property type="entry name" value="RibuloseP-bd_barrel"/>
</dbReference>
<dbReference type="AlphaFoldDB" id="A0A1F4YCZ8"/>
<sequence>MKIVPAILTNDLKELNEMLRKIRDAKKFERVQIDFIDGEYAANRTIRPSECDLIPYLPIKFDAQLMVTENNVWEWAKYAEKVGFERIIPQVESISEPEKFDCLAMDMHSPVEVLKPYLKNLKYVLVMSVEPGFGGQEFVNEATEDIKKLSELRRVRGYKYEIGADGGIEKEHLKILEEAGADEAAVGARRVLEW</sequence>
<name>A0A1F4YCZ8_9BACT</name>
<accession>A0A1F4YCZ8</accession>
<evidence type="ECO:0000313" key="3">
    <source>
        <dbReference type="EMBL" id="OGC91626.1"/>
    </source>
</evidence>
<dbReference type="GO" id="GO:0005975">
    <property type="term" value="P:carbohydrate metabolic process"/>
    <property type="evidence" value="ECO:0007669"/>
    <property type="project" value="InterPro"/>
</dbReference>
<gene>
    <name evidence="3" type="ORF">A2876_03630</name>
</gene>